<organism evidence="3 4">
    <name type="scientific">Paenibacillus oenotherae</name>
    <dbReference type="NCBI Taxonomy" id="1435645"/>
    <lineage>
        <taxon>Bacteria</taxon>
        <taxon>Bacillati</taxon>
        <taxon>Bacillota</taxon>
        <taxon>Bacilli</taxon>
        <taxon>Bacillales</taxon>
        <taxon>Paenibacillaceae</taxon>
        <taxon>Paenibacillus</taxon>
    </lineage>
</organism>
<dbReference type="InterPro" id="IPR052563">
    <property type="entry name" value="FliK"/>
</dbReference>
<dbReference type="PANTHER" id="PTHR37533:SF2">
    <property type="entry name" value="FLAGELLAR HOOK-LENGTH CONTROL PROTEIN"/>
    <property type="match status" value="1"/>
</dbReference>
<proteinExistence type="predicted"/>
<dbReference type="PANTHER" id="PTHR37533">
    <property type="entry name" value="FLAGELLAR HOOK-LENGTH CONTROL PROTEIN"/>
    <property type="match status" value="1"/>
</dbReference>
<sequence>MQMSISQVATSSAPTQQGGAAAKSADGVSFGQTLVQTIAGVAVEGGQSQVAGEAAGGTAVVNAMASLLGENLTTADLITAIEGLLAKLEGADGEGEEAKLSETDLESALEQLDNLLALLGAVPATTQQPIAANAPTAGELTVEAEASELAVKVLANVQAAVQAAVSNGQQNTVNTESVALASENPQSIEVLKSALHDALSDLRSFLKQGKSDVINREQSAVIGKQLLAIKGLLDGEGLIHPTTGLNVVLNEETTAALRTMQGVPASHSHLHRMAQQSFHVGLMAVVPTQEETAPIVELPVEVAGTGAAAGLTPGSQDIQRQPHAAKTIIAQPVPVQQFAETMQGLVVKQFNLTTVNGISEARITLFPEQLGQVDVRISVQNGQLTAMFIADNSTAKDLLENQLGQLRSALQSHGLQVDKLEVSNSSVQANLFQDRQGHNGREQQETKRNKSKDDSIGEINGFDTGLEETSVEQAVDRDMGFGRGINTMA</sequence>
<evidence type="ECO:0000256" key="1">
    <source>
        <dbReference type="SAM" id="MobiDB-lite"/>
    </source>
</evidence>
<name>A0ABS7D0D5_9BACL</name>
<comment type="caution">
    <text evidence="3">The sequence shown here is derived from an EMBL/GenBank/DDBJ whole genome shotgun (WGS) entry which is preliminary data.</text>
</comment>
<dbReference type="InterPro" id="IPR038610">
    <property type="entry name" value="FliK-like_C_sf"/>
</dbReference>
<protein>
    <submittedName>
        <fullName evidence="3">Flagellar hook-length control protein FliK</fullName>
    </submittedName>
</protein>
<keyword evidence="3" id="KW-0969">Cilium</keyword>
<gene>
    <name evidence="3" type="ORF">K0T92_00900</name>
</gene>
<dbReference type="Pfam" id="PF02120">
    <property type="entry name" value="Flg_hook"/>
    <property type="match status" value="1"/>
</dbReference>
<evidence type="ECO:0000313" key="4">
    <source>
        <dbReference type="Proteomes" id="UP000812277"/>
    </source>
</evidence>
<keyword evidence="4" id="KW-1185">Reference proteome</keyword>
<feature type="region of interest" description="Disordered" evidence="1">
    <location>
        <begin position="1"/>
        <end position="22"/>
    </location>
</feature>
<keyword evidence="3" id="KW-0966">Cell projection</keyword>
<dbReference type="EMBL" id="JAHZIJ010000001">
    <property type="protein sequence ID" value="MBW7473296.1"/>
    <property type="molecule type" value="Genomic_DNA"/>
</dbReference>
<feature type="region of interest" description="Disordered" evidence="1">
    <location>
        <begin position="435"/>
        <end position="469"/>
    </location>
</feature>
<evidence type="ECO:0000259" key="2">
    <source>
        <dbReference type="Pfam" id="PF02120"/>
    </source>
</evidence>
<dbReference type="Gene3D" id="3.30.750.140">
    <property type="match status" value="1"/>
</dbReference>
<dbReference type="RefSeq" id="WP_219870537.1">
    <property type="nucleotide sequence ID" value="NZ_JAHZIJ010000001.1"/>
</dbReference>
<feature type="compositionally biased region" description="Basic and acidic residues" evidence="1">
    <location>
        <begin position="435"/>
        <end position="455"/>
    </location>
</feature>
<keyword evidence="3" id="KW-0282">Flagellum</keyword>
<dbReference type="Proteomes" id="UP000812277">
    <property type="component" value="Unassembled WGS sequence"/>
</dbReference>
<reference evidence="3 4" key="1">
    <citation type="submission" date="2021-07" db="EMBL/GenBank/DDBJ databases">
        <title>Paenibacillus radiodurans sp. nov., isolated from the southeastern edge of Tengger Desert.</title>
        <authorList>
            <person name="Zhang G."/>
        </authorList>
    </citation>
    <scope>NUCLEOTIDE SEQUENCE [LARGE SCALE GENOMIC DNA]</scope>
    <source>
        <strain evidence="3 4">DT7-4</strain>
    </source>
</reference>
<feature type="domain" description="Flagellar hook-length control protein-like C-terminal" evidence="2">
    <location>
        <begin position="353"/>
        <end position="426"/>
    </location>
</feature>
<accession>A0ABS7D0D5</accession>
<evidence type="ECO:0000313" key="3">
    <source>
        <dbReference type="EMBL" id="MBW7473296.1"/>
    </source>
</evidence>
<dbReference type="InterPro" id="IPR021136">
    <property type="entry name" value="Flagellar_hook_control-like_C"/>
</dbReference>
<dbReference type="CDD" id="cd17470">
    <property type="entry name" value="T3SS_Flik_C"/>
    <property type="match status" value="1"/>
</dbReference>
<feature type="compositionally biased region" description="Polar residues" evidence="1">
    <location>
        <begin position="1"/>
        <end position="18"/>
    </location>
</feature>